<keyword evidence="3" id="KW-1133">Transmembrane helix</keyword>
<feature type="transmembrane region" description="Helical" evidence="3">
    <location>
        <begin position="483"/>
        <end position="504"/>
    </location>
</feature>
<dbReference type="GeneID" id="14884832"/>
<dbReference type="VEuPathDB" id="AmoebaDB:EIN_281750"/>
<keyword evidence="3" id="KW-0472">Membrane</keyword>
<feature type="transmembrane region" description="Helical" evidence="3">
    <location>
        <begin position="356"/>
        <end position="375"/>
    </location>
</feature>
<dbReference type="AlphaFoldDB" id="A0A0A1U2N4"/>
<evidence type="ECO:0000313" key="5">
    <source>
        <dbReference type="EMBL" id="ELP85804.1"/>
    </source>
</evidence>
<feature type="transmembrane region" description="Helical" evidence="3">
    <location>
        <begin position="420"/>
        <end position="445"/>
    </location>
</feature>
<reference evidence="5 6" key="1">
    <citation type="submission" date="2012-10" db="EMBL/GenBank/DDBJ databases">
        <authorList>
            <person name="Zafar N."/>
            <person name="Inman J."/>
            <person name="Hall N."/>
            <person name="Lorenzi H."/>
            <person name="Caler E."/>
        </authorList>
    </citation>
    <scope>NUCLEOTIDE SEQUENCE [LARGE SCALE GENOMIC DNA]</scope>
    <source>
        <strain evidence="5 6">IP1</strain>
    </source>
</reference>
<dbReference type="InterPro" id="IPR036388">
    <property type="entry name" value="WH-like_DNA-bd_sf"/>
</dbReference>
<accession>A0A0A1U2N4</accession>
<feature type="coiled-coil region" evidence="1">
    <location>
        <begin position="262"/>
        <end position="299"/>
    </location>
</feature>
<dbReference type="PANTHER" id="PTHR13029">
    <property type="match status" value="1"/>
</dbReference>
<dbReference type="Pfam" id="PF13884">
    <property type="entry name" value="Peptidase_S74"/>
    <property type="match status" value="1"/>
</dbReference>
<evidence type="ECO:0000256" key="3">
    <source>
        <dbReference type="SAM" id="Phobius"/>
    </source>
</evidence>
<feature type="compositionally biased region" description="Basic and acidic residues" evidence="2">
    <location>
        <begin position="310"/>
        <end position="320"/>
    </location>
</feature>
<dbReference type="KEGG" id="eiv:EIN_281750"/>
<gene>
    <name evidence="5" type="ORF">EIN_281750</name>
</gene>
<dbReference type="EMBL" id="KB207030">
    <property type="protein sequence ID" value="ELP85804.1"/>
    <property type="molecule type" value="Genomic_DNA"/>
</dbReference>
<evidence type="ECO:0000259" key="4">
    <source>
        <dbReference type="PROSITE" id="PS51688"/>
    </source>
</evidence>
<dbReference type="Gene3D" id="1.10.10.10">
    <property type="entry name" value="Winged helix-like DNA-binding domain superfamily/Winged helix DNA-binding domain"/>
    <property type="match status" value="1"/>
</dbReference>
<dbReference type="PANTHER" id="PTHR13029:SF21">
    <property type="entry name" value="PEPTIDASE S74 DOMAIN-CONTAINING PROTEIN"/>
    <property type="match status" value="1"/>
</dbReference>
<dbReference type="RefSeq" id="XP_004185150.1">
    <property type="nucleotide sequence ID" value="XM_004185102.1"/>
</dbReference>
<proteinExistence type="predicted"/>
<dbReference type="PROSITE" id="PS51688">
    <property type="entry name" value="ICA"/>
    <property type="match status" value="1"/>
</dbReference>
<protein>
    <recommendedName>
        <fullName evidence="4">Peptidase S74 domain-containing protein</fullName>
    </recommendedName>
</protein>
<keyword evidence="6" id="KW-1185">Reference proteome</keyword>
<evidence type="ECO:0000256" key="1">
    <source>
        <dbReference type="SAM" id="Coils"/>
    </source>
</evidence>
<keyword evidence="3" id="KW-0812">Transmembrane</keyword>
<organism evidence="5 6">
    <name type="scientific">Entamoeba invadens IP1</name>
    <dbReference type="NCBI Taxonomy" id="370355"/>
    <lineage>
        <taxon>Eukaryota</taxon>
        <taxon>Amoebozoa</taxon>
        <taxon>Evosea</taxon>
        <taxon>Archamoebae</taxon>
        <taxon>Mastigamoebida</taxon>
        <taxon>Entamoebidae</taxon>
        <taxon>Entamoeba</taxon>
    </lineage>
</organism>
<evidence type="ECO:0000313" key="6">
    <source>
        <dbReference type="Proteomes" id="UP000014680"/>
    </source>
</evidence>
<dbReference type="OMA" id="ETIKIMC"/>
<feature type="transmembrane region" description="Helical" evidence="3">
    <location>
        <begin position="381"/>
        <end position="399"/>
    </location>
</feature>
<dbReference type="InterPro" id="IPR030392">
    <property type="entry name" value="S74_ICA"/>
</dbReference>
<dbReference type="InterPro" id="IPR051577">
    <property type="entry name" value="MRF-like"/>
</dbReference>
<keyword evidence="1" id="KW-0175">Coiled coil</keyword>
<dbReference type="Proteomes" id="UP000014680">
    <property type="component" value="Unassembled WGS sequence"/>
</dbReference>
<feature type="region of interest" description="Disordered" evidence="2">
    <location>
        <begin position="307"/>
        <end position="329"/>
    </location>
</feature>
<feature type="domain" description="Peptidase S74" evidence="4">
    <location>
        <begin position="189"/>
        <end position="279"/>
    </location>
</feature>
<name>A0A0A1U2N4_ENTIV</name>
<feature type="transmembrane region" description="Helical" evidence="3">
    <location>
        <begin position="451"/>
        <end position="471"/>
    </location>
</feature>
<dbReference type="OrthoDB" id="27041at2759"/>
<evidence type="ECO:0000256" key="2">
    <source>
        <dbReference type="SAM" id="MobiDB-lite"/>
    </source>
</evidence>
<sequence length="658" mass="75184">MSDTTKKVFIQKDRVQRAKAGRVKNWKCCFPGCDQPPKTRFNCYAHTWDTHLRYARSAGSSELPQCFKDIPNKEEVKKLCDPYMVKLVTSPYPFDFESKIDDLKNDRETIINNTSIKKETIPDERVSPNTSTVPPQTEAIVPADNIIQMPLQSAPIDQKFLEIVQMGQAVKQLHVLGEVFAENGFLTRSDERAKEKIQSINNSLDTIMKLRGVKYRYRGMDKIKFGFIAQELRDVIPDLVREDEKGLFIDTEGILPFLVESLKELSKTVIEYKAQNEELGELQRRVDDAFRHLDEIRENERVDANGLKKKSQDCGGRNDEEFGEGNSEEKEKDAKKVRVIDTVWGKVKTLLGPPPFVLFAFLFSVFFLVIVPSIFTRFYFIIVFFIVLSAAALFGVVFNRKEIVKFLKEGKSFFPSFLGWELYQIVTWYIIFSIFMCLVMLTLVIGSYVCILVGLYAFAAFLSLALVFFIWNNTQKCLPKQVLVIPLVILQALAITSLVLSVIYQPFNENMPFHNSLSNYNIIISENVKVDQSMIPISWNCFKPKFRTEPELPKGLGIEIEETEIPYIRGVIETVDYEKYSNSSNNVTVDLVCSGYLVLKYPNVTIHNCGIKLKSDKCATPECSFCVMETQDNSWCSPCDKLQNFMCRKNGGTPSCSL</sequence>